<comment type="similarity">
    <text evidence="1">Belongs to the PemK/MazF family.</text>
</comment>
<keyword evidence="4" id="KW-0812">Transmembrane</keyword>
<sequence>MDTSWWVALVAVVVLALVAALVDGWGRGRRPGGRARGRSGGRADERTNGRADGRTEGRTRPPKGPRGARGPGRRGPERGPRAGEIWWADVPYEDGPGSKDRPCLVLSVRGDSALIAKITSKFHDERPGVIVLPPGAVGDARGRPSFLETDELREVGVRGFRRRVGIADPGVWAQVRHLAR</sequence>
<accession>A0ABN3XI40</accession>
<dbReference type="Proteomes" id="UP001500403">
    <property type="component" value="Unassembled WGS sequence"/>
</dbReference>
<dbReference type="Gene3D" id="2.30.30.110">
    <property type="match status" value="1"/>
</dbReference>
<evidence type="ECO:0000313" key="6">
    <source>
        <dbReference type="Proteomes" id="UP001500403"/>
    </source>
</evidence>
<dbReference type="Pfam" id="PF02452">
    <property type="entry name" value="PemK_toxin"/>
    <property type="match status" value="1"/>
</dbReference>
<feature type="compositionally biased region" description="Basic residues" evidence="3">
    <location>
        <begin position="28"/>
        <end position="39"/>
    </location>
</feature>
<dbReference type="InterPro" id="IPR011067">
    <property type="entry name" value="Plasmid_toxin/cell-grow_inhib"/>
</dbReference>
<gene>
    <name evidence="5" type="ORF">GCM10010446_49070</name>
</gene>
<proteinExistence type="inferred from homology"/>
<evidence type="ECO:0000256" key="2">
    <source>
        <dbReference type="ARBA" id="ARBA00022649"/>
    </source>
</evidence>
<feature type="transmembrane region" description="Helical" evidence="4">
    <location>
        <begin position="6"/>
        <end position="26"/>
    </location>
</feature>
<dbReference type="EMBL" id="BAAAUD010000047">
    <property type="protein sequence ID" value="GAA2958045.1"/>
    <property type="molecule type" value="Genomic_DNA"/>
</dbReference>
<evidence type="ECO:0008006" key="7">
    <source>
        <dbReference type="Google" id="ProtNLM"/>
    </source>
</evidence>
<organism evidence="5 6">
    <name type="scientific">Streptomyces enissocaesilis</name>
    <dbReference type="NCBI Taxonomy" id="332589"/>
    <lineage>
        <taxon>Bacteria</taxon>
        <taxon>Bacillati</taxon>
        <taxon>Actinomycetota</taxon>
        <taxon>Actinomycetes</taxon>
        <taxon>Kitasatosporales</taxon>
        <taxon>Streptomycetaceae</taxon>
        <taxon>Streptomyces</taxon>
        <taxon>Streptomyces rochei group</taxon>
    </lineage>
</organism>
<name>A0ABN3XI40_9ACTN</name>
<dbReference type="RefSeq" id="WP_344497702.1">
    <property type="nucleotide sequence ID" value="NZ_BAAAUD010000047.1"/>
</dbReference>
<dbReference type="InterPro" id="IPR003477">
    <property type="entry name" value="PemK-like"/>
</dbReference>
<keyword evidence="6" id="KW-1185">Reference proteome</keyword>
<evidence type="ECO:0000256" key="3">
    <source>
        <dbReference type="SAM" id="MobiDB-lite"/>
    </source>
</evidence>
<keyword evidence="4" id="KW-1133">Transmembrane helix</keyword>
<feature type="region of interest" description="Disordered" evidence="3">
    <location>
        <begin position="28"/>
        <end position="82"/>
    </location>
</feature>
<keyword evidence="4" id="KW-0472">Membrane</keyword>
<protein>
    <recommendedName>
        <fullName evidence="7">Type II toxin-antitoxin system PemK/MazF family toxin</fullName>
    </recommendedName>
</protein>
<comment type="caution">
    <text evidence="5">The sequence shown here is derived from an EMBL/GenBank/DDBJ whole genome shotgun (WGS) entry which is preliminary data.</text>
</comment>
<feature type="compositionally biased region" description="Basic and acidic residues" evidence="3">
    <location>
        <begin position="41"/>
        <end position="59"/>
    </location>
</feature>
<evidence type="ECO:0000313" key="5">
    <source>
        <dbReference type="EMBL" id="GAA2958045.1"/>
    </source>
</evidence>
<dbReference type="SUPFAM" id="SSF50118">
    <property type="entry name" value="Cell growth inhibitor/plasmid maintenance toxic component"/>
    <property type="match status" value="1"/>
</dbReference>
<reference evidence="5 6" key="1">
    <citation type="journal article" date="2019" name="Int. J. Syst. Evol. Microbiol.">
        <title>The Global Catalogue of Microorganisms (GCM) 10K type strain sequencing project: providing services to taxonomists for standard genome sequencing and annotation.</title>
        <authorList>
            <consortium name="The Broad Institute Genomics Platform"/>
            <consortium name="The Broad Institute Genome Sequencing Center for Infectious Disease"/>
            <person name="Wu L."/>
            <person name="Ma J."/>
        </authorList>
    </citation>
    <scope>NUCLEOTIDE SEQUENCE [LARGE SCALE GENOMIC DNA]</scope>
    <source>
        <strain evidence="5 6">JCM 9088</strain>
    </source>
</reference>
<evidence type="ECO:0000256" key="1">
    <source>
        <dbReference type="ARBA" id="ARBA00007521"/>
    </source>
</evidence>
<keyword evidence="2" id="KW-1277">Toxin-antitoxin system</keyword>
<evidence type="ECO:0000256" key="4">
    <source>
        <dbReference type="SAM" id="Phobius"/>
    </source>
</evidence>